<sequence>MTTVCSKLFRVMKSQKSGTQRLYLNKPTKKLLFPKSTARQEVKTSQKTEEEEEIEGEKETV</sequence>
<protein>
    <submittedName>
        <fullName evidence="2">Uncharacterized protein</fullName>
    </submittedName>
</protein>
<dbReference type="Proteomes" id="UP001488838">
    <property type="component" value="Unassembled WGS sequence"/>
</dbReference>
<dbReference type="EMBL" id="JBBHLL010000190">
    <property type="protein sequence ID" value="KAK7810663.1"/>
    <property type="molecule type" value="Genomic_DNA"/>
</dbReference>
<proteinExistence type="predicted"/>
<evidence type="ECO:0000256" key="1">
    <source>
        <dbReference type="SAM" id="MobiDB-lite"/>
    </source>
</evidence>
<dbReference type="AlphaFoldDB" id="A0AAW0I875"/>
<feature type="compositionally biased region" description="Basic and acidic residues" evidence="1">
    <location>
        <begin position="38"/>
        <end position="48"/>
    </location>
</feature>
<gene>
    <name evidence="2" type="ORF">U0070_012789</name>
</gene>
<accession>A0AAW0I875</accession>
<keyword evidence="3" id="KW-1185">Reference proteome</keyword>
<reference evidence="2 3" key="1">
    <citation type="journal article" date="2023" name="bioRxiv">
        <title>Conserved and derived expression patterns and positive selection on dental genes reveal complex evolutionary context of ever-growing rodent molars.</title>
        <authorList>
            <person name="Calamari Z.T."/>
            <person name="Song A."/>
            <person name="Cohen E."/>
            <person name="Akter M."/>
            <person name="Roy R.D."/>
            <person name="Hallikas O."/>
            <person name="Christensen M.M."/>
            <person name="Li P."/>
            <person name="Marangoni P."/>
            <person name="Jernvall J."/>
            <person name="Klein O.D."/>
        </authorList>
    </citation>
    <scope>NUCLEOTIDE SEQUENCE [LARGE SCALE GENOMIC DNA]</scope>
    <source>
        <strain evidence="2">V071</strain>
    </source>
</reference>
<feature type="region of interest" description="Disordered" evidence="1">
    <location>
        <begin position="36"/>
        <end position="61"/>
    </location>
</feature>
<evidence type="ECO:0000313" key="2">
    <source>
        <dbReference type="EMBL" id="KAK7810663.1"/>
    </source>
</evidence>
<feature type="compositionally biased region" description="Acidic residues" evidence="1">
    <location>
        <begin position="49"/>
        <end position="61"/>
    </location>
</feature>
<organism evidence="2 3">
    <name type="scientific">Myodes glareolus</name>
    <name type="common">Bank vole</name>
    <name type="synonym">Clethrionomys glareolus</name>
    <dbReference type="NCBI Taxonomy" id="447135"/>
    <lineage>
        <taxon>Eukaryota</taxon>
        <taxon>Metazoa</taxon>
        <taxon>Chordata</taxon>
        <taxon>Craniata</taxon>
        <taxon>Vertebrata</taxon>
        <taxon>Euteleostomi</taxon>
        <taxon>Mammalia</taxon>
        <taxon>Eutheria</taxon>
        <taxon>Euarchontoglires</taxon>
        <taxon>Glires</taxon>
        <taxon>Rodentia</taxon>
        <taxon>Myomorpha</taxon>
        <taxon>Muroidea</taxon>
        <taxon>Cricetidae</taxon>
        <taxon>Arvicolinae</taxon>
        <taxon>Myodes</taxon>
    </lineage>
</organism>
<comment type="caution">
    <text evidence="2">The sequence shown here is derived from an EMBL/GenBank/DDBJ whole genome shotgun (WGS) entry which is preliminary data.</text>
</comment>
<name>A0AAW0I875_MYOGA</name>
<evidence type="ECO:0000313" key="3">
    <source>
        <dbReference type="Proteomes" id="UP001488838"/>
    </source>
</evidence>